<dbReference type="Proteomes" id="UP000257109">
    <property type="component" value="Unassembled WGS sequence"/>
</dbReference>
<gene>
    <name evidence="1" type="primary">HEN1</name>
    <name evidence="1" type="ORF">CR513_01916</name>
</gene>
<dbReference type="STRING" id="157652.A0A371IDS1"/>
<dbReference type="GO" id="GO:0008168">
    <property type="term" value="F:methyltransferase activity"/>
    <property type="evidence" value="ECO:0007669"/>
    <property type="project" value="UniProtKB-KW"/>
</dbReference>
<dbReference type="EMBL" id="QJKJ01000322">
    <property type="protein sequence ID" value="RDY13201.1"/>
    <property type="molecule type" value="Genomic_DNA"/>
</dbReference>
<dbReference type="AlphaFoldDB" id="A0A371IDS1"/>
<dbReference type="OrthoDB" id="1697332at2759"/>
<proteinExistence type="predicted"/>
<name>A0A371IDS1_MUCPR</name>
<sequence>MLGNIVHSLKIEGSYSVVWPCNGSLPCIRYLISLAMEGENVKHVIEVCNEFEFEVGVGPVVSYIEEVVQMSVGQYVYFSTNLLTSDLIFGSASGSVKMLSLFSSSSELLSLNLPPLVHYVVKLLNVLVALYFYFSEDCCMECEISLIKVAEPHEERMQQSLWSFQPSTFKTADGICSATYSRIHATVLVYKIFSSLIDFGCGSGSLLEALLIYPTS</sequence>
<accession>A0A371IDS1</accession>
<reference evidence="1" key="1">
    <citation type="submission" date="2018-05" db="EMBL/GenBank/DDBJ databases">
        <title>Draft genome of Mucuna pruriens seed.</title>
        <authorList>
            <person name="Nnadi N.E."/>
            <person name="Vos R."/>
            <person name="Hasami M.H."/>
            <person name="Devisetty U.K."/>
            <person name="Aguiy J.C."/>
        </authorList>
    </citation>
    <scope>NUCLEOTIDE SEQUENCE [LARGE SCALE GENOMIC DNA]</scope>
    <source>
        <strain evidence="1">JCA_2017</strain>
    </source>
</reference>
<protein>
    <submittedName>
        <fullName evidence="1">Small RNA 2'-O-methyltransferase</fullName>
    </submittedName>
</protein>
<keyword evidence="2" id="KW-1185">Reference proteome</keyword>
<feature type="non-terminal residue" evidence="1">
    <location>
        <position position="1"/>
    </location>
</feature>
<organism evidence="1 2">
    <name type="scientific">Mucuna pruriens</name>
    <name type="common">Velvet bean</name>
    <name type="synonym">Dolichos pruriens</name>
    <dbReference type="NCBI Taxonomy" id="157652"/>
    <lineage>
        <taxon>Eukaryota</taxon>
        <taxon>Viridiplantae</taxon>
        <taxon>Streptophyta</taxon>
        <taxon>Embryophyta</taxon>
        <taxon>Tracheophyta</taxon>
        <taxon>Spermatophyta</taxon>
        <taxon>Magnoliopsida</taxon>
        <taxon>eudicotyledons</taxon>
        <taxon>Gunneridae</taxon>
        <taxon>Pentapetalae</taxon>
        <taxon>rosids</taxon>
        <taxon>fabids</taxon>
        <taxon>Fabales</taxon>
        <taxon>Fabaceae</taxon>
        <taxon>Papilionoideae</taxon>
        <taxon>50 kb inversion clade</taxon>
        <taxon>NPAAA clade</taxon>
        <taxon>indigoferoid/millettioid clade</taxon>
        <taxon>Phaseoleae</taxon>
        <taxon>Mucuna</taxon>
    </lineage>
</organism>
<comment type="caution">
    <text evidence="1">The sequence shown here is derived from an EMBL/GenBank/DDBJ whole genome shotgun (WGS) entry which is preliminary data.</text>
</comment>
<evidence type="ECO:0000313" key="2">
    <source>
        <dbReference type="Proteomes" id="UP000257109"/>
    </source>
</evidence>
<evidence type="ECO:0000313" key="1">
    <source>
        <dbReference type="EMBL" id="RDY13201.1"/>
    </source>
</evidence>
<dbReference type="GO" id="GO:0032259">
    <property type="term" value="P:methylation"/>
    <property type="evidence" value="ECO:0007669"/>
    <property type="project" value="UniProtKB-KW"/>
</dbReference>
<feature type="non-terminal residue" evidence="1">
    <location>
        <position position="216"/>
    </location>
</feature>